<proteinExistence type="predicted"/>
<dbReference type="Pfam" id="PF03799">
    <property type="entry name" value="FtsQ_DivIB_C"/>
    <property type="match status" value="1"/>
</dbReference>
<dbReference type="Gene3D" id="3.10.20.310">
    <property type="entry name" value="membrane protein fhac"/>
    <property type="match status" value="1"/>
</dbReference>
<sequence length="213" mass="23375">MKKRRLVIIVSALMVGGAAYILGWSTLFTVSAVEIKGTDAALPSGVVKGEKLARVEPRIVARVFEKNDWVKSATVSRNWITGKVSITITERTPIAIYNNLAIDAQGASFMIRNKDVAQLPKIQAPNVDSAIIAAAFFRQLPTDIAAQVRMVKAHSGDTFFLELVTKSGNLELRWGRSEENALKAKVYRALLLQPENKNLKRVDVSAPHAPIVK</sequence>
<feature type="domain" description="POTRA" evidence="7">
    <location>
        <begin position="44"/>
        <end position="91"/>
    </location>
</feature>
<evidence type="ECO:0000313" key="8">
    <source>
        <dbReference type="EMBL" id="CAB4715223.1"/>
    </source>
</evidence>
<keyword evidence="4" id="KW-0472">Membrane</keyword>
<evidence type="ECO:0000259" key="6">
    <source>
        <dbReference type="Pfam" id="PF03799"/>
    </source>
</evidence>
<feature type="domain" description="Cell division protein FtsQ/DivIB C-terminal" evidence="6">
    <location>
        <begin position="99"/>
        <end position="204"/>
    </location>
</feature>
<dbReference type="InterPro" id="IPR013685">
    <property type="entry name" value="POTRA_FtsQ_type"/>
</dbReference>
<name>A0A6J6R031_9ZZZZ</name>
<evidence type="ECO:0000256" key="3">
    <source>
        <dbReference type="ARBA" id="ARBA00022692"/>
    </source>
</evidence>
<dbReference type="GO" id="GO:0005886">
    <property type="term" value="C:plasma membrane"/>
    <property type="evidence" value="ECO:0007669"/>
    <property type="project" value="TreeGrafter"/>
</dbReference>
<dbReference type="GO" id="GO:0051301">
    <property type="term" value="P:cell division"/>
    <property type="evidence" value="ECO:0007669"/>
    <property type="project" value="UniProtKB-KW"/>
</dbReference>
<dbReference type="Pfam" id="PF08478">
    <property type="entry name" value="POTRA_1"/>
    <property type="match status" value="1"/>
</dbReference>
<protein>
    <submittedName>
        <fullName evidence="8">Unannotated protein</fullName>
    </submittedName>
</protein>
<dbReference type="InterPro" id="IPR005548">
    <property type="entry name" value="Cell_div_FtsQ/DivIB_C"/>
</dbReference>
<keyword evidence="4" id="KW-1133">Transmembrane helix</keyword>
<evidence type="ECO:0000259" key="7">
    <source>
        <dbReference type="Pfam" id="PF08478"/>
    </source>
</evidence>
<accession>A0A6J6R031</accession>
<keyword evidence="5" id="KW-0131">Cell cycle</keyword>
<evidence type="ECO:0000256" key="5">
    <source>
        <dbReference type="ARBA" id="ARBA00023306"/>
    </source>
</evidence>
<reference evidence="8" key="1">
    <citation type="submission" date="2020-05" db="EMBL/GenBank/DDBJ databases">
        <authorList>
            <person name="Chiriac C."/>
            <person name="Salcher M."/>
            <person name="Ghai R."/>
            <person name="Kavagutti S V."/>
        </authorList>
    </citation>
    <scope>NUCLEOTIDE SEQUENCE</scope>
</reference>
<keyword evidence="2" id="KW-0132">Cell division</keyword>
<keyword evidence="3" id="KW-0812">Transmembrane</keyword>
<organism evidence="8">
    <name type="scientific">freshwater metagenome</name>
    <dbReference type="NCBI Taxonomy" id="449393"/>
    <lineage>
        <taxon>unclassified sequences</taxon>
        <taxon>metagenomes</taxon>
        <taxon>ecological metagenomes</taxon>
    </lineage>
</organism>
<dbReference type="AlphaFoldDB" id="A0A6J6R031"/>
<dbReference type="InterPro" id="IPR050487">
    <property type="entry name" value="FtsQ_DivIB"/>
</dbReference>
<keyword evidence="1" id="KW-1003">Cell membrane</keyword>
<dbReference type="EMBL" id="CAEZYI010000010">
    <property type="protein sequence ID" value="CAB4715223.1"/>
    <property type="molecule type" value="Genomic_DNA"/>
</dbReference>
<evidence type="ECO:0000256" key="2">
    <source>
        <dbReference type="ARBA" id="ARBA00022618"/>
    </source>
</evidence>
<gene>
    <name evidence="8" type="ORF">UFOPK2662_00344</name>
</gene>
<dbReference type="PANTHER" id="PTHR37820">
    <property type="entry name" value="CELL DIVISION PROTEIN DIVIB"/>
    <property type="match status" value="1"/>
</dbReference>
<dbReference type="PANTHER" id="PTHR37820:SF1">
    <property type="entry name" value="CELL DIVISION PROTEIN FTSQ"/>
    <property type="match status" value="1"/>
</dbReference>
<evidence type="ECO:0000256" key="4">
    <source>
        <dbReference type="ARBA" id="ARBA00022989"/>
    </source>
</evidence>
<evidence type="ECO:0000256" key="1">
    <source>
        <dbReference type="ARBA" id="ARBA00022475"/>
    </source>
</evidence>